<evidence type="ECO:0000256" key="1">
    <source>
        <dbReference type="SAM" id="Phobius"/>
    </source>
</evidence>
<dbReference type="AlphaFoldDB" id="A0A840VGU6"/>
<dbReference type="RefSeq" id="WP_184020577.1">
    <property type="nucleotide sequence ID" value="NZ_JACHFD010000019.1"/>
</dbReference>
<proteinExistence type="predicted"/>
<accession>A0A840VGU6</accession>
<keyword evidence="3" id="KW-1185">Reference proteome</keyword>
<gene>
    <name evidence="2" type="ORF">HNR46_003302</name>
</gene>
<name>A0A840VGU6_9BACT</name>
<organism evidence="2 3">
    <name type="scientific">Haloferula luteola</name>
    <dbReference type="NCBI Taxonomy" id="595692"/>
    <lineage>
        <taxon>Bacteria</taxon>
        <taxon>Pseudomonadati</taxon>
        <taxon>Verrucomicrobiota</taxon>
        <taxon>Verrucomicrobiia</taxon>
        <taxon>Verrucomicrobiales</taxon>
        <taxon>Verrucomicrobiaceae</taxon>
        <taxon>Haloferula</taxon>
    </lineage>
</organism>
<dbReference type="Proteomes" id="UP000557717">
    <property type="component" value="Unassembled WGS sequence"/>
</dbReference>
<reference evidence="2 3" key="1">
    <citation type="submission" date="2020-08" db="EMBL/GenBank/DDBJ databases">
        <title>Genomic Encyclopedia of Type Strains, Phase IV (KMG-IV): sequencing the most valuable type-strain genomes for metagenomic binning, comparative biology and taxonomic classification.</title>
        <authorList>
            <person name="Goeker M."/>
        </authorList>
    </citation>
    <scope>NUCLEOTIDE SEQUENCE [LARGE SCALE GENOMIC DNA]</scope>
    <source>
        <strain evidence="2 3">YC6886</strain>
    </source>
</reference>
<dbReference type="InterPro" id="IPR012902">
    <property type="entry name" value="N_methyl_site"/>
</dbReference>
<keyword evidence="1" id="KW-0812">Transmembrane</keyword>
<sequence length="152" mass="16435">MTAACHARRMPSPRGMSLVELTVVMLVLLSMLSIMMFGARGWILGTDRACCILDLSNIQKSVRSYQNLYGYAPGDLAPIEGQTRSISEHLYAREFISEHLYELLTGGGACPTGGLYEVAVPTVFPADGALFAQCSLADSEDHVPPPLRGGSW</sequence>
<evidence type="ECO:0000313" key="2">
    <source>
        <dbReference type="EMBL" id="MBB5353049.1"/>
    </source>
</evidence>
<keyword evidence="1" id="KW-0472">Membrane</keyword>
<dbReference type="PROSITE" id="PS00409">
    <property type="entry name" value="PROKAR_NTER_METHYL"/>
    <property type="match status" value="1"/>
</dbReference>
<dbReference type="EMBL" id="JACHFD010000019">
    <property type="protein sequence ID" value="MBB5353049.1"/>
    <property type="molecule type" value="Genomic_DNA"/>
</dbReference>
<comment type="caution">
    <text evidence="2">The sequence shown here is derived from an EMBL/GenBank/DDBJ whole genome shotgun (WGS) entry which is preliminary data.</text>
</comment>
<feature type="transmembrane region" description="Helical" evidence="1">
    <location>
        <begin position="21"/>
        <end position="43"/>
    </location>
</feature>
<protein>
    <submittedName>
        <fullName evidence="2">Type II secretory pathway pseudopilin PulG</fullName>
    </submittedName>
</protein>
<evidence type="ECO:0000313" key="3">
    <source>
        <dbReference type="Proteomes" id="UP000557717"/>
    </source>
</evidence>
<keyword evidence="1" id="KW-1133">Transmembrane helix</keyword>